<dbReference type="AlphaFoldDB" id="A0A8J2TM20"/>
<evidence type="ECO:0000313" key="2">
    <source>
        <dbReference type="EMBL" id="GFZ77421.1"/>
    </source>
</evidence>
<protein>
    <submittedName>
        <fullName evidence="2">Stage III sporulation protein SpoAB</fullName>
    </submittedName>
</protein>
<comment type="caution">
    <text evidence="2">The sequence shown here is derived from an EMBL/GenBank/DDBJ whole genome shotgun (WGS) entry which is preliminary data.</text>
</comment>
<gene>
    <name evidence="2" type="primary">spoIIIAB</name>
    <name evidence="2" type="ORF">GCM10010978_18750</name>
</gene>
<dbReference type="Pfam" id="PF09548">
    <property type="entry name" value="Spore_III_AB"/>
    <property type="match status" value="1"/>
</dbReference>
<reference evidence="2" key="2">
    <citation type="submission" date="2020-09" db="EMBL/GenBank/DDBJ databases">
        <authorList>
            <person name="Sun Q."/>
            <person name="Zhou Y."/>
        </authorList>
    </citation>
    <scope>NUCLEOTIDE SEQUENCE</scope>
    <source>
        <strain evidence="2">CGMCC 1.12360</strain>
    </source>
</reference>
<sequence length="170" mass="20096">MKWIGALLLVGATTWAGFEWSHRLIMRPKHIRLIKNALQILEAEIVYSQMPLRDAFQRVAGQIPNPVHSFFYGLYAAMKEKHIDFYEVWKSQVNRLMERSCLHRNEREILYQFGRTLGQHDFYQQQKHIQLALTHLERELEDARDEQLKYSKMAKTLGILSGLFIVLLLI</sequence>
<name>A0A8J2TM20_9BACI</name>
<proteinExistence type="predicted"/>
<keyword evidence="3" id="KW-1185">Reference proteome</keyword>
<dbReference type="Proteomes" id="UP000602050">
    <property type="component" value="Unassembled WGS sequence"/>
</dbReference>
<feature type="coiled-coil region" evidence="1">
    <location>
        <begin position="126"/>
        <end position="153"/>
    </location>
</feature>
<organism evidence="2 3">
    <name type="scientific">Compostibacillus humi</name>
    <dbReference type="NCBI Taxonomy" id="1245525"/>
    <lineage>
        <taxon>Bacteria</taxon>
        <taxon>Bacillati</taxon>
        <taxon>Bacillota</taxon>
        <taxon>Bacilli</taxon>
        <taxon>Bacillales</taxon>
        <taxon>Bacillaceae</taxon>
        <taxon>Compostibacillus</taxon>
    </lineage>
</organism>
<dbReference type="RefSeq" id="WP_188392143.1">
    <property type="nucleotide sequence ID" value="NZ_BMEV01000032.1"/>
</dbReference>
<dbReference type="EMBL" id="BMEV01000032">
    <property type="protein sequence ID" value="GFZ77421.1"/>
    <property type="molecule type" value="Genomic_DNA"/>
</dbReference>
<accession>A0A8J2TM20</accession>
<dbReference type="NCBIfam" id="TIGR02833">
    <property type="entry name" value="spore_III_AB"/>
    <property type="match status" value="1"/>
</dbReference>
<evidence type="ECO:0000313" key="3">
    <source>
        <dbReference type="Proteomes" id="UP000602050"/>
    </source>
</evidence>
<dbReference type="PIRSF" id="PIRSF021435">
    <property type="entry name" value="SpoIIIAB"/>
    <property type="match status" value="1"/>
</dbReference>
<dbReference type="InterPro" id="IPR014198">
    <property type="entry name" value="Spore_III_AB"/>
</dbReference>
<evidence type="ECO:0000256" key="1">
    <source>
        <dbReference type="SAM" id="Coils"/>
    </source>
</evidence>
<reference evidence="2" key="1">
    <citation type="journal article" date="2014" name="Int. J. Syst. Evol. Microbiol.">
        <title>Complete genome sequence of Corynebacterium casei LMG S-19264T (=DSM 44701T), isolated from a smear-ripened cheese.</title>
        <authorList>
            <consortium name="US DOE Joint Genome Institute (JGI-PGF)"/>
            <person name="Walter F."/>
            <person name="Albersmeier A."/>
            <person name="Kalinowski J."/>
            <person name="Ruckert C."/>
        </authorList>
    </citation>
    <scope>NUCLEOTIDE SEQUENCE</scope>
    <source>
        <strain evidence="2">CGMCC 1.12360</strain>
    </source>
</reference>
<keyword evidence="1" id="KW-0175">Coiled coil</keyword>